<evidence type="ECO:0000313" key="1">
    <source>
        <dbReference type="EMBL" id="CAI09251.1"/>
    </source>
</evidence>
<name>Q5P0B3_AROAE</name>
<evidence type="ECO:0000313" key="2">
    <source>
        <dbReference type="Proteomes" id="UP000006552"/>
    </source>
</evidence>
<sequence>MTGESAVVTADSDLIVTDFGELSEWAVTMSESMVTIKSERVCEAKRGNVVCQAGYPRALCAETEDAGGADCHAQDQGAVTAQIRLRAVA</sequence>
<dbReference type="STRING" id="76114.ebA5490"/>
<proteinExistence type="predicted"/>
<dbReference type="EMBL" id="CR555306">
    <property type="protein sequence ID" value="CAI09251.1"/>
    <property type="molecule type" value="Genomic_DNA"/>
</dbReference>
<accession>Q5P0B3</accession>
<dbReference type="AlphaFoldDB" id="Q5P0B3"/>
<dbReference type="KEGG" id="eba:ebA5490"/>
<organism evidence="1 2">
    <name type="scientific">Aromatoleum aromaticum (strain DSM 19018 / LMG 30748 / EbN1)</name>
    <name type="common">Azoarcus sp. (strain EbN1)</name>
    <dbReference type="NCBI Taxonomy" id="76114"/>
    <lineage>
        <taxon>Bacteria</taxon>
        <taxon>Pseudomonadati</taxon>
        <taxon>Pseudomonadota</taxon>
        <taxon>Betaproteobacteria</taxon>
        <taxon>Rhodocyclales</taxon>
        <taxon>Rhodocyclaceae</taxon>
        <taxon>Aromatoleum</taxon>
    </lineage>
</organism>
<dbReference type="Proteomes" id="UP000006552">
    <property type="component" value="Chromosome"/>
</dbReference>
<dbReference type="HOGENOM" id="CLU_2448236_0_0_4"/>
<reference evidence="1 2" key="1">
    <citation type="journal article" date="2005" name="Arch. Microbiol.">
        <title>The genome sequence of an anaerobic aromatic-degrading denitrifying bacterium, strain EbN1.</title>
        <authorList>
            <person name="Rabus R."/>
            <person name="Kube M."/>
            <person name="Heider J."/>
            <person name="Beck A."/>
            <person name="Heitmann K."/>
            <person name="Widdel F."/>
            <person name="Reinhardt R."/>
        </authorList>
    </citation>
    <scope>NUCLEOTIDE SEQUENCE [LARGE SCALE GENOMIC DNA]</scope>
    <source>
        <strain evidence="1 2">EbN1</strain>
    </source>
</reference>
<keyword evidence="2" id="KW-1185">Reference proteome</keyword>
<protein>
    <submittedName>
        <fullName evidence="1">Uncharacterized protein</fullName>
    </submittedName>
</protein>
<gene>
    <name evidence="1" type="ORF">ebA5490</name>
</gene>